<dbReference type="EMBL" id="JALJOT010000007">
    <property type="protein sequence ID" value="KAK9908611.1"/>
    <property type="molecule type" value="Genomic_DNA"/>
</dbReference>
<dbReference type="InterPro" id="IPR052663">
    <property type="entry name" value="RF_glutamine_MTase_cyano"/>
</dbReference>
<protein>
    <recommendedName>
        <fullName evidence="4">Methyltransferase small domain-containing protein</fullName>
    </recommendedName>
</protein>
<dbReference type="Proteomes" id="UP001491310">
    <property type="component" value="Unassembled WGS sequence"/>
</dbReference>
<sequence>MDGPTATDLQVELDWLLDDSIADFEGSQPGPRGNTKWRQLKQHKGPGNYASAQLRLSFDSLTAKWRRRVHDRVPLQYLTGSAHWRDLVLAVGPGVLIPRPETELLIDFAKEAIINMPGGVDGVWADLGTGSGALSIALTRCLSDKGKVYAVDASDEAAAWARHNVRRYNLESRLHVLVGSWFEPLHEYKGQLSGVLCNPPYIASAIVPTLQAEVTRHEPWSALDGGEGTGSAMLLDICRAAVGMLRPGGFLALETGGDTQATEVAAFMLGLSDGPDGSGMAAYKGVKTCKDLRGVTRFVTAYRTP</sequence>
<evidence type="ECO:0000313" key="6">
    <source>
        <dbReference type="Proteomes" id="UP001491310"/>
    </source>
</evidence>
<keyword evidence="1" id="KW-0489">Methyltransferase</keyword>
<dbReference type="Gene3D" id="3.40.50.150">
    <property type="entry name" value="Vaccinia Virus protein VP39"/>
    <property type="match status" value="1"/>
</dbReference>
<comment type="caution">
    <text evidence="5">The sequence shown here is derived from an EMBL/GenBank/DDBJ whole genome shotgun (WGS) entry which is preliminary data.</text>
</comment>
<dbReference type="Pfam" id="PF05175">
    <property type="entry name" value="MTS"/>
    <property type="match status" value="1"/>
</dbReference>
<dbReference type="InterPro" id="IPR004556">
    <property type="entry name" value="HemK-like"/>
</dbReference>
<keyword evidence="2" id="KW-0808">Transferase</keyword>
<keyword evidence="3" id="KW-0949">S-adenosyl-L-methionine</keyword>
<gene>
    <name evidence="5" type="ORF">WJX75_000416</name>
</gene>
<dbReference type="CDD" id="cd02440">
    <property type="entry name" value="AdoMet_MTases"/>
    <property type="match status" value="1"/>
</dbReference>
<evidence type="ECO:0000256" key="3">
    <source>
        <dbReference type="ARBA" id="ARBA00022691"/>
    </source>
</evidence>
<accession>A0ABR2YNI8</accession>
<dbReference type="PANTHER" id="PTHR47441:SF3">
    <property type="entry name" value="RELEASE FACTOR GLUTAMINE METHYLTRANSFERASE"/>
    <property type="match status" value="1"/>
</dbReference>
<dbReference type="NCBIfam" id="TIGR00536">
    <property type="entry name" value="hemK_fam"/>
    <property type="match status" value="1"/>
</dbReference>
<dbReference type="PANTHER" id="PTHR47441">
    <property type="match status" value="1"/>
</dbReference>
<organism evidence="5 6">
    <name type="scientific">Coccomyxa subellipsoidea</name>
    <dbReference type="NCBI Taxonomy" id="248742"/>
    <lineage>
        <taxon>Eukaryota</taxon>
        <taxon>Viridiplantae</taxon>
        <taxon>Chlorophyta</taxon>
        <taxon>core chlorophytes</taxon>
        <taxon>Trebouxiophyceae</taxon>
        <taxon>Trebouxiophyceae incertae sedis</taxon>
        <taxon>Coccomyxaceae</taxon>
        <taxon>Coccomyxa</taxon>
    </lineage>
</organism>
<keyword evidence="6" id="KW-1185">Reference proteome</keyword>
<evidence type="ECO:0000259" key="4">
    <source>
        <dbReference type="Pfam" id="PF05175"/>
    </source>
</evidence>
<evidence type="ECO:0000313" key="5">
    <source>
        <dbReference type="EMBL" id="KAK9908611.1"/>
    </source>
</evidence>
<evidence type="ECO:0000256" key="2">
    <source>
        <dbReference type="ARBA" id="ARBA00022679"/>
    </source>
</evidence>
<dbReference type="PROSITE" id="PS00092">
    <property type="entry name" value="N6_MTASE"/>
    <property type="match status" value="1"/>
</dbReference>
<dbReference type="InterPro" id="IPR002052">
    <property type="entry name" value="DNA_methylase_N6_adenine_CS"/>
</dbReference>
<dbReference type="InterPro" id="IPR007848">
    <property type="entry name" value="Small_mtfrase_dom"/>
</dbReference>
<proteinExistence type="predicted"/>
<name>A0ABR2YNI8_9CHLO</name>
<feature type="domain" description="Methyltransferase small" evidence="4">
    <location>
        <begin position="116"/>
        <end position="203"/>
    </location>
</feature>
<evidence type="ECO:0000256" key="1">
    <source>
        <dbReference type="ARBA" id="ARBA00022603"/>
    </source>
</evidence>
<dbReference type="InterPro" id="IPR029063">
    <property type="entry name" value="SAM-dependent_MTases_sf"/>
</dbReference>
<reference evidence="5 6" key="1">
    <citation type="journal article" date="2024" name="Nat. Commun.">
        <title>Phylogenomics reveals the evolutionary origins of lichenization in chlorophyte algae.</title>
        <authorList>
            <person name="Puginier C."/>
            <person name="Libourel C."/>
            <person name="Otte J."/>
            <person name="Skaloud P."/>
            <person name="Haon M."/>
            <person name="Grisel S."/>
            <person name="Petersen M."/>
            <person name="Berrin J.G."/>
            <person name="Delaux P.M."/>
            <person name="Dal Grande F."/>
            <person name="Keller J."/>
        </authorList>
    </citation>
    <scope>NUCLEOTIDE SEQUENCE [LARGE SCALE GENOMIC DNA]</scope>
    <source>
        <strain evidence="5 6">SAG 216-7</strain>
    </source>
</reference>
<dbReference type="SUPFAM" id="SSF53335">
    <property type="entry name" value="S-adenosyl-L-methionine-dependent methyltransferases"/>
    <property type="match status" value="1"/>
</dbReference>